<dbReference type="EMBL" id="AP022587">
    <property type="protein sequence ID" value="BBY24123.1"/>
    <property type="molecule type" value="Genomic_DNA"/>
</dbReference>
<evidence type="ECO:0000313" key="2">
    <source>
        <dbReference type="Proteomes" id="UP000467130"/>
    </source>
</evidence>
<name>A0A7I7QCS9_9MYCO</name>
<keyword evidence="2" id="KW-1185">Reference proteome</keyword>
<proteinExistence type="predicted"/>
<sequence>MLDANRFANTVRLVATAGGGHIIANAAPVCSVWIAVVFSQARYGAAAANIAGDDGPYQAELISSPNHES</sequence>
<organism evidence="1 2">
    <name type="scientific">Mycobacterium stomatepiae</name>
    <dbReference type="NCBI Taxonomy" id="470076"/>
    <lineage>
        <taxon>Bacteria</taxon>
        <taxon>Bacillati</taxon>
        <taxon>Actinomycetota</taxon>
        <taxon>Actinomycetes</taxon>
        <taxon>Mycobacteriales</taxon>
        <taxon>Mycobacteriaceae</taxon>
        <taxon>Mycobacterium</taxon>
        <taxon>Mycobacterium simiae complex</taxon>
    </lineage>
</organism>
<dbReference type="Proteomes" id="UP000467130">
    <property type="component" value="Chromosome"/>
</dbReference>
<protein>
    <submittedName>
        <fullName evidence="1">Uncharacterized protein</fullName>
    </submittedName>
</protein>
<reference evidence="1 2" key="1">
    <citation type="journal article" date="2019" name="Emerg. Microbes Infect.">
        <title>Comprehensive subspecies identification of 175 nontuberculous mycobacteria species based on 7547 genomic profiles.</title>
        <authorList>
            <person name="Matsumoto Y."/>
            <person name="Kinjo T."/>
            <person name="Motooka D."/>
            <person name="Nabeya D."/>
            <person name="Jung N."/>
            <person name="Uechi K."/>
            <person name="Horii T."/>
            <person name="Iida T."/>
            <person name="Fujita J."/>
            <person name="Nakamura S."/>
        </authorList>
    </citation>
    <scope>NUCLEOTIDE SEQUENCE [LARGE SCALE GENOMIC DNA]</scope>
    <source>
        <strain evidence="1 2">JCM 17783</strain>
    </source>
</reference>
<accession>A0A7I7QCS9</accession>
<dbReference type="AlphaFoldDB" id="A0A7I7QCS9"/>
<gene>
    <name evidence="1" type="ORF">MSTO_43280</name>
</gene>
<evidence type="ECO:0000313" key="1">
    <source>
        <dbReference type="EMBL" id="BBY24123.1"/>
    </source>
</evidence>
<dbReference type="KEGG" id="msto:MSTO_43280"/>